<accession>A0A975SXF0</accession>
<evidence type="ECO:0000313" key="1">
    <source>
        <dbReference type="EMBL" id="QWZ07572.1"/>
    </source>
</evidence>
<name>A0A975SXF0_9ACTN</name>
<organism evidence="1 2">
    <name type="scientific">Nocardioides panacis</name>
    <dbReference type="NCBI Taxonomy" id="2849501"/>
    <lineage>
        <taxon>Bacteria</taxon>
        <taxon>Bacillati</taxon>
        <taxon>Actinomycetota</taxon>
        <taxon>Actinomycetes</taxon>
        <taxon>Propionibacteriales</taxon>
        <taxon>Nocardioidaceae</taxon>
        <taxon>Nocardioides</taxon>
    </lineage>
</organism>
<dbReference type="EMBL" id="CP077062">
    <property type="protein sequence ID" value="QWZ07572.1"/>
    <property type="molecule type" value="Genomic_DNA"/>
</dbReference>
<protein>
    <submittedName>
        <fullName evidence="1">Uncharacterized protein</fullName>
    </submittedName>
</protein>
<dbReference type="Proteomes" id="UP000683575">
    <property type="component" value="Chromosome"/>
</dbReference>
<evidence type="ECO:0000313" key="2">
    <source>
        <dbReference type="Proteomes" id="UP000683575"/>
    </source>
</evidence>
<sequence length="232" mass="25373">MFHRHFEELDDAVRTARRAVTTLHLVDPDGLGRVLHDRWYLGLASAQGARPEARAWQAWGPLWTADLAGPRGPGLVRLHLSVDPRTALHAVGAVTHRAQGWEHPWQLTSTALGGDLPAPESTVLLLPTASLLPLRAEVVALVEDLRPFLAVGVPALTLPIGRGAALSENPADGRTFGENRCRLVAEAVIGSMRVHHRAQVDRAIARFAAAGVDPERPYLEQRTTWDRPWRAA</sequence>
<dbReference type="RefSeq" id="WP_216939083.1">
    <property type="nucleotide sequence ID" value="NZ_CP077062.1"/>
</dbReference>
<dbReference type="AlphaFoldDB" id="A0A975SXF0"/>
<dbReference type="InterPro" id="IPR040871">
    <property type="entry name" value="HopA1"/>
</dbReference>
<proteinExistence type="predicted"/>
<dbReference type="KEGG" id="nps:KRR39_19400"/>
<keyword evidence="2" id="KW-1185">Reference proteome</keyword>
<gene>
    <name evidence="1" type="ORF">KRR39_19400</name>
</gene>
<reference evidence="1" key="1">
    <citation type="submission" date="2021-06" db="EMBL/GenBank/DDBJ databases">
        <title>Complete genome sequence of Nocardioides sp. G188.</title>
        <authorList>
            <person name="Im W.-T."/>
        </authorList>
    </citation>
    <scope>NUCLEOTIDE SEQUENCE</scope>
    <source>
        <strain evidence="1">G188</strain>
    </source>
</reference>
<dbReference type="Pfam" id="PF17914">
    <property type="entry name" value="HopA1"/>
    <property type="match status" value="1"/>
</dbReference>